<keyword evidence="2" id="KW-0560">Oxidoreductase</keyword>
<evidence type="ECO:0000259" key="1">
    <source>
        <dbReference type="Pfam" id="PF13460"/>
    </source>
</evidence>
<organism evidence="2 3">
    <name type="scientific">Nocardia jiangxiensis</name>
    <dbReference type="NCBI Taxonomy" id="282685"/>
    <lineage>
        <taxon>Bacteria</taxon>
        <taxon>Bacillati</taxon>
        <taxon>Actinomycetota</taxon>
        <taxon>Actinomycetes</taxon>
        <taxon>Mycobacteriales</taxon>
        <taxon>Nocardiaceae</taxon>
        <taxon>Nocardia</taxon>
    </lineage>
</organism>
<dbReference type="Gene3D" id="3.40.50.720">
    <property type="entry name" value="NAD(P)-binding Rossmann-like Domain"/>
    <property type="match status" value="1"/>
</dbReference>
<dbReference type="PANTHER" id="PTHR15020:SF50">
    <property type="entry name" value="UPF0659 PROTEIN YMR090W"/>
    <property type="match status" value="1"/>
</dbReference>
<name>A0ABW6S488_9NOCA</name>
<dbReference type="SUPFAM" id="SSF51735">
    <property type="entry name" value="NAD(P)-binding Rossmann-fold domains"/>
    <property type="match status" value="1"/>
</dbReference>
<keyword evidence="3" id="KW-1185">Reference proteome</keyword>
<reference evidence="2 3" key="1">
    <citation type="submission" date="2024-10" db="EMBL/GenBank/DDBJ databases">
        <title>The Natural Products Discovery Center: Release of the First 8490 Sequenced Strains for Exploring Actinobacteria Biosynthetic Diversity.</title>
        <authorList>
            <person name="Kalkreuter E."/>
            <person name="Kautsar S.A."/>
            <person name="Yang D."/>
            <person name="Bader C.D."/>
            <person name="Teijaro C.N."/>
            <person name="Fluegel L."/>
            <person name="Davis C.M."/>
            <person name="Simpson J.R."/>
            <person name="Lauterbach L."/>
            <person name="Steele A.D."/>
            <person name="Gui C."/>
            <person name="Meng S."/>
            <person name="Li G."/>
            <person name="Viehrig K."/>
            <person name="Ye F."/>
            <person name="Su P."/>
            <person name="Kiefer A.F."/>
            <person name="Nichols A."/>
            <person name="Cepeda A.J."/>
            <person name="Yan W."/>
            <person name="Fan B."/>
            <person name="Jiang Y."/>
            <person name="Adhikari A."/>
            <person name="Zheng C.-J."/>
            <person name="Schuster L."/>
            <person name="Cowan T.M."/>
            <person name="Smanski M.J."/>
            <person name="Chevrette M.G."/>
            <person name="De Carvalho L.P.S."/>
            <person name="Shen B."/>
        </authorList>
    </citation>
    <scope>NUCLEOTIDE SEQUENCE [LARGE SCALE GENOMIC DNA]</scope>
    <source>
        <strain evidence="2 3">NPDC002593</strain>
    </source>
</reference>
<protein>
    <submittedName>
        <fullName evidence="2">NAD(P)-binding oxidoreductase</fullName>
        <ecNumber evidence="2">1.1.1.-</ecNumber>
    </submittedName>
</protein>
<proteinExistence type="predicted"/>
<comment type="caution">
    <text evidence="2">The sequence shown here is derived from an EMBL/GenBank/DDBJ whole genome shotgun (WGS) entry which is preliminary data.</text>
</comment>
<dbReference type="Pfam" id="PF13460">
    <property type="entry name" value="NAD_binding_10"/>
    <property type="match status" value="1"/>
</dbReference>
<dbReference type="PANTHER" id="PTHR15020">
    <property type="entry name" value="FLAVIN REDUCTASE-RELATED"/>
    <property type="match status" value="1"/>
</dbReference>
<gene>
    <name evidence="2" type="ORF">ACFYXQ_25360</name>
</gene>
<dbReference type="InterPro" id="IPR036291">
    <property type="entry name" value="NAD(P)-bd_dom_sf"/>
</dbReference>
<dbReference type="EMBL" id="JBIAQY010000009">
    <property type="protein sequence ID" value="MFF3571111.1"/>
    <property type="molecule type" value="Genomic_DNA"/>
</dbReference>
<dbReference type="GO" id="GO:0016491">
    <property type="term" value="F:oxidoreductase activity"/>
    <property type="evidence" value="ECO:0007669"/>
    <property type="project" value="UniProtKB-KW"/>
</dbReference>
<evidence type="ECO:0000313" key="3">
    <source>
        <dbReference type="Proteomes" id="UP001601992"/>
    </source>
</evidence>
<evidence type="ECO:0000313" key="2">
    <source>
        <dbReference type="EMBL" id="MFF3571111.1"/>
    </source>
</evidence>
<dbReference type="EC" id="1.1.1.-" evidence="2"/>
<dbReference type="InterPro" id="IPR016040">
    <property type="entry name" value="NAD(P)-bd_dom"/>
</dbReference>
<sequence>MIEQSARTISDKEGTSMKVFQIGAAGGVGRPLAALLHARGDEVTGMHRRPEQAAVIAETGATPLAGDLIADSVDELAEKFSGHDAVVFSAGAHGTGQDQTTAIDGAGLEKAAEAARRAGVARFVLVSVFPDAGRGRATSEGFEHYMRVKKTADVYLTHTDLDWLIVRPGTLRDEPGNGCVTAGLAIEYGDVHRDGVAAFIDAALHRPDLNRVVVELTDGPTPAADAVDALIATTGPRTLS</sequence>
<feature type="domain" description="NAD(P)-binding" evidence="1">
    <location>
        <begin position="23"/>
        <end position="207"/>
    </location>
</feature>
<dbReference type="Proteomes" id="UP001601992">
    <property type="component" value="Unassembled WGS sequence"/>
</dbReference>
<dbReference type="RefSeq" id="WP_245567910.1">
    <property type="nucleotide sequence ID" value="NZ_JBIAQY010000009.1"/>
</dbReference>
<accession>A0ABW6S488</accession>